<evidence type="ECO:0000259" key="3">
    <source>
        <dbReference type="SMART" id="SM00858"/>
    </source>
</evidence>
<dbReference type="SMART" id="SM00858">
    <property type="entry name" value="SAF"/>
    <property type="match status" value="1"/>
</dbReference>
<dbReference type="Proteomes" id="UP000326336">
    <property type="component" value="Unassembled WGS sequence"/>
</dbReference>
<organism evidence="4 5">
    <name type="scientific">Bifidobacterium jacchi</name>
    <dbReference type="NCBI Taxonomy" id="2490545"/>
    <lineage>
        <taxon>Bacteria</taxon>
        <taxon>Bacillati</taxon>
        <taxon>Actinomycetota</taxon>
        <taxon>Actinomycetes</taxon>
        <taxon>Bifidobacteriales</taxon>
        <taxon>Bifidobacteriaceae</taxon>
        <taxon>Bifidobacterium</taxon>
    </lineage>
</organism>
<dbReference type="OrthoDB" id="3235133at2"/>
<dbReference type="InterPro" id="IPR013974">
    <property type="entry name" value="SAF"/>
</dbReference>
<reference evidence="4 5" key="1">
    <citation type="journal article" date="2019" name="Int. J. Syst. Evol. Microbiol.">
        <title>Bifidobacterium jacchi sp. nov., isolated from the faeces of a baby common marmoset (Callithrix jacchus).</title>
        <authorList>
            <person name="Modesto M."/>
            <person name="Watanabe K."/>
            <person name="Arita M."/>
            <person name="Satti M."/>
            <person name="Oki K."/>
            <person name="Sciavilla P."/>
            <person name="Patavino C."/>
            <person name="Camma C."/>
            <person name="Michelini S."/>
            <person name="Sgorbati B."/>
            <person name="Mattarelli P."/>
        </authorList>
    </citation>
    <scope>NUCLEOTIDE SEQUENCE [LARGE SCALE GENOMIC DNA]</scope>
    <source>
        <strain evidence="4 5">MRM 9.3</strain>
    </source>
</reference>
<accession>A0A5N5RLL2</accession>
<dbReference type="AlphaFoldDB" id="A0A5N5RLL2"/>
<evidence type="ECO:0000256" key="2">
    <source>
        <dbReference type="SAM" id="Phobius"/>
    </source>
</evidence>
<feature type="transmembrane region" description="Helical" evidence="2">
    <location>
        <begin position="39"/>
        <end position="60"/>
    </location>
</feature>
<dbReference type="EMBL" id="RQSP01000004">
    <property type="protein sequence ID" value="KAB5608177.1"/>
    <property type="molecule type" value="Genomic_DNA"/>
</dbReference>
<feature type="domain" description="SAF" evidence="3">
    <location>
        <begin position="63"/>
        <end position="125"/>
    </location>
</feature>
<evidence type="ECO:0000313" key="4">
    <source>
        <dbReference type="EMBL" id="KAB5608177.1"/>
    </source>
</evidence>
<comment type="caution">
    <text evidence="4">The sequence shown here is derived from an EMBL/GenBank/DDBJ whole genome shotgun (WGS) entry which is preliminary data.</text>
</comment>
<evidence type="ECO:0000256" key="1">
    <source>
        <dbReference type="SAM" id="MobiDB-lite"/>
    </source>
</evidence>
<gene>
    <name evidence="4" type="ORF">EHS19_02340</name>
</gene>
<proteinExistence type="predicted"/>
<dbReference type="CDD" id="cd11614">
    <property type="entry name" value="SAF_CpaB_FlgA_like"/>
    <property type="match status" value="1"/>
</dbReference>
<keyword evidence="2" id="KW-0472">Membrane</keyword>
<feature type="region of interest" description="Disordered" evidence="1">
    <location>
        <begin position="233"/>
        <end position="262"/>
    </location>
</feature>
<name>A0A5N5RLL2_9BIFI</name>
<sequence>MKTITTVCDRLLRGRRSQRQQPRGQLRQTRIRRDALRRLAVACCAGMAAFCVLQAVSSIIPSQPVVVANVAVARGTSLHASMLTERIVPGNDTLRTAIRSPTDALGMVAQVDIAAGEPLLGSMIRAAPVAPAGHAVVDVRPVSNVDDIVVGDRVALTAVDGCVGDAGGMDIGNANGSADDDANDDAKGGAAGDVASDALDDLGGGEARSGLAASCQLSGEALVMHVDYGNDGDESAADGNGIGSSRGGDVDGGDGRFGQMSSEGTGAMLTLAMPPSDAGRVLSGGNERGILVVGLGRVVRHRLEETP</sequence>
<evidence type="ECO:0000313" key="5">
    <source>
        <dbReference type="Proteomes" id="UP000326336"/>
    </source>
</evidence>
<keyword evidence="5" id="KW-1185">Reference proteome</keyword>
<keyword evidence="2" id="KW-1133">Transmembrane helix</keyword>
<dbReference type="Pfam" id="PF08666">
    <property type="entry name" value="SAF"/>
    <property type="match status" value="1"/>
</dbReference>
<keyword evidence="2" id="KW-0812">Transmembrane</keyword>
<protein>
    <recommendedName>
        <fullName evidence="3">SAF domain-containing protein</fullName>
    </recommendedName>
</protein>